<feature type="transmembrane region" description="Helical" evidence="1">
    <location>
        <begin position="7"/>
        <end position="24"/>
    </location>
</feature>
<keyword evidence="1" id="KW-1133">Transmembrane helix</keyword>
<sequence>MKKNSKGFTLIEMIAAMVLVAILVPGISSILGGTLMNIALTNIAILSNMEADHAQRKFMKHINGVTEFSSGFEDQTANKLTFTSYLGDLVYQYVIDDASRTIKYSRDGETAGILLQNVVGDTTIEAVTYTSKFAFKDINGNDLGGSPTAAQIHAVELTFYLLRGESFYSYTTYAAIDKNHLDL</sequence>
<dbReference type="AlphaFoldDB" id="A0A382BTD7"/>
<protein>
    <recommendedName>
        <fullName evidence="3">Prepilin-type N-terminal cleavage/methylation domain-containing protein</fullName>
    </recommendedName>
</protein>
<dbReference type="Pfam" id="PF07963">
    <property type="entry name" value="N_methyl"/>
    <property type="match status" value="1"/>
</dbReference>
<evidence type="ECO:0000313" key="2">
    <source>
        <dbReference type="EMBL" id="SVB17090.1"/>
    </source>
</evidence>
<keyword evidence="1" id="KW-0472">Membrane</keyword>
<gene>
    <name evidence="2" type="ORF">METZ01_LOCUS169944</name>
</gene>
<dbReference type="NCBIfam" id="TIGR02532">
    <property type="entry name" value="IV_pilin_GFxxxE"/>
    <property type="match status" value="1"/>
</dbReference>
<proteinExistence type="predicted"/>
<name>A0A382BTD7_9ZZZZ</name>
<evidence type="ECO:0000256" key="1">
    <source>
        <dbReference type="SAM" id="Phobius"/>
    </source>
</evidence>
<reference evidence="2" key="1">
    <citation type="submission" date="2018-05" db="EMBL/GenBank/DDBJ databases">
        <authorList>
            <person name="Lanie J.A."/>
            <person name="Ng W.-L."/>
            <person name="Kazmierczak K.M."/>
            <person name="Andrzejewski T.M."/>
            <person name="Davidsen T.M."/>
            <person name="Wayne K.J."/>
            <person name="Tettelin H."/>
            <person name="Glass J.I."/>
            <person name="Rusch D."/>
            <person name="Podicherti R."/>
            <person name="Tsui H.-C.T."/>
            <person name="Winkler M.E."/>
        </authorList>
    </citation>
    <scope>NUCLEOTIDE SEQUENCE</scope>
</reference>
<evidence type="ECO:0008006" key="3">
    <source>
        <dbReference type="Google" id="ProtNLM"/>
    </source>
</evidence>
<dbReference type="InterPro" id="IPR012902">
    <property type="entry name" value="N_methyl_site"/>
</dbReference>
<dbReference type="EMBL" id="UINC01031284">
    <property type="protein sequence ID" value="SVB17090.1"/>
    <property type="molecule type" value="Genomic_DNA"/>
</dbReference>
<keyword evidence="1" id="KW-0812">Transmembrane</keyword>
<organism evidence="2">
    <name type="scientific">marine metagenome</name>
    <dbReference type="NCBI Taxonomy" id="408172"/>
    <lineage>
        <taxon>unclassified sequences</taxon>
        <taxon>metagenomes</taxon>
        <taxon>ecological metagenomes</taxon>
    </lineage>
</organism>
<accession>A0A382BTD7</accession>